<evidence type="ECO:0000313" key="1">
    <source>
        <dbReference type="EMBL" id="QFU98061.1"/>
    </source>
</evidence>
<protein>
    <submittedName>
        <fullName evidence="1">Uncharacterized protein</fullName>
    </submittedName>
</protein>
<accession>A0A5P9Q9E3</accession>
<proteinExistence type="predicted"/>
<evidence type="ECO:0000313" key="2">
    <source>
        <dbReference type="Proteomes" id="UP000326702"/>
    </source>
</evidence>
<dbReference type="AlphaFoldDB" id="A0A5P9Q9E3"/>
<dbReference type="Proteomes" id="UP000326702">
    <property type="component" value="Chromosome"/>
</dbReference>
<sequence>MARDLDLRARPKSLSEGVCELVTRVGVMSGM</sequence>
<dbReference type="EMBL" id="CP045529">
    <property type="protein sequence ID" value="QFU98061.1"/>
    <property type="molecule type" value="Genomic_DNA"/>
</dbReference>
<dbReference type="KEGG" id="lxl:KDY119_01570"/>
<name>A0A5P9Q9E3_9MICO</name>
<organism evidence="1 2">
    <name type="scientific">Luteimicrobium xylanilyticum</name>
    <dbReference type="NCBI Taxonomy" id="1133546"/>
    <lineage>
        <taxon>Bacteria</taxon>
        <taxon>Bacillati</taxon>
        <taxon>Actinomycetota</taxon>
        <taxon>Actinomycetes</taxon>
        <taxon>Micrococcales</taxon>
        <taxon>Luteimicrobium</taxon>
    </lineage>
</organism>
<gene>
    <name evidence="1" type="ORF">KDY119_01570</name>
</gene>
<keyword evidence="2" id="KW-1185">Reference proteome</keyword>
<reference evidence="1 2" key="1">
    <citation type="submission" date="2019-10" db="EMBL/GenBank/DDBJ databases">
        <title>Genome sequence of Luteimicrobium xylanilyticum HY-24.</title>
        <authorList>
            <person name="Kim D.Y."/>
            <person name="Park H.-Y."/>
        </authorList>
    </citation>
    <scope>NUCLEOTIDE SEQUENCE [LARGE SCALE GENOMIC DNA]</scope>
    <source>
        <strain evidence="1 2">HY-24</strain>
    </source>
</reference>